<dbReference type="GO" id="GO:0043190">
    <property type="term" value="C:ATP-binding cassette (ABC) transporter complex"/>
    <property type="evidence" value="ECO:0007669"/>
    <property type="project" value="InterPro"/>
</dbReference>
<dbReference type="InterPro" id="IPR013525">
    <property type="entry name" value="ABC2_TM"/>
</dbReference>
<dbReference type="GO" id="GO:0140359">
    <property type="term" value="F:ABC-type transporter activity"/>
    <property type="evidence" value="ECO:0007669"/>
    <property type="project" value="InterPro"/>
</dbReference>
<dbReference type="PROSITE" id="PS51012">
    <property type="entry name" value="ABC_TM2"/>
    <property type="match status" value="1"/>
</dbReference>
<evidence type="ECO:0000256" key="3">
    <source>
        <dbReference type="ARBA" id="ARBA00022448"/>
    </source>
</evidence>
<keyword evidence="8 10" id="KW-0472">Membrane</keyword>
<feature type="transmembrane region" description="Helical" evidence="10">
    <location>
        <begin position="94"/>
        <end position="115"/>
    </location>
</feature>
<evidence type="ECO:0000256" key="5">
    <source>
        <dbReference type="ARBA" id="ARBA00022519"/>
    </source>
</evidence>
<comment type="caution">
    <text evidence="13">The sequence shown here is derived from an EMBL/GenBank/DDBJ whole genome shotgun (WGS) entry which is preliminary data.</text>
</comment>
<keyword evidence="6 10" id="KW-0812">Transmembrane</keyword>
<dbReference type="EMBL" id="BMDC01000003">
    <property type="protein sequence ID" value="GGH65064.1"/>
    <property type="molecule type" value="Genomic_DNA"/>
</dbReference>
<dbReference type="AlphaFoldDB" id="A0A917IVE0"/>
<evidence type="ECO:0000256" key="9">
    <source>
        <dbReference type="ARBA" id="ARBA00023251"/>
    </source>
</evidence>
<proteinExistence type="inferred from homology"/>
<feature type="compositionally biased region" description="Polar residues" evidence="11">
    <location>
        <begin position="8"/>
        <end position="19"/>
    </location>
</feature>
<dbReference type="Pfam" id="PF01061">
    <property type="entry name" value="ABC2_membrane"/>
    <property type="match status" value="1"/>
</dbReference>
<evidence type="ECO:0000256" key="1">
    <source>
        <dbReference type="ARBA" id="ARBA00004429"/>
    </source>
</evidence>
<keyword evidence="4 10" id="KW-1003">Cell membrane</keyword>
<feature type="transmembrane region" description="Helical" evidence="10">
    <location>
        <begin position="180"/>
        <end position="197"/>
    </location>
</feature>
<feature type="transmembrane region" description="Helical" evidence="10">
    <location>
        <begin position="155"/>
        <end position="173"/>
    </location>
</feature>
<evidence type="ECO:0000256" key="6">
    <source>
        <dbReference type="ARBA" id="ARBA00022692"/>
    </source>
</evidence>
<protein>
    <recommendedName>
        <fullName evidence="10">Transport permease protein</fullName>
    </recommendedName>
</protein>
<evidence type="ECO:0000313" key="14">
    <source>
        <dbReference type="Proteomes" id="UP000600171"/>
    </source>
</evidence>
<organism evidence="13 14">
    <name type="scientific">Rothia aerolata</name>
    <dbReference type="NCBI Taxonomy" id="1812262"/>
    <lineage>
        <taxon>Bacteria</taxon>
        <taxon>Bacillati</taxon>
        <taxon>Actinomycetota</taxon>
        <taxon>Actinomycetes</taxon>
        <taxon>Micrococcales</taxon>
        <taxon>Micrococcaceae</taxon>
        <taxon>Rothia</taxon>
    </lineage>
</organism>
<reference evidence="13 14" key="1">
    <citation type="journal article" date="2014" name="Int. J. Syst. Evol. Microbiol.">
        <title>Complete genome sequence of Corynebacterium casei LMG S-19264T (=DSM 44701T), isolated from a smear-ripened cheese.</title>
        <authorList>
            <consortium name="US DOE Joint Genome Institute (JGI-PGF)"/>
            <person name="Walter F."/>
            <person name="Albersmeier A."/>
            <person name="Kalinowski J."/>
            <person name="Ruckert C."/>
        </authorList>
    </citation>
    <scope>NUCLEOTIDE SEQUENCE [LARGE SCALE GENOMIC DNA]</scope>
    <source>
        <strain evidence="13 14">CCM 8669</strain>
    </source>
</reference>
<evidence type="ECO:0000256" key="7">
    <source>
        <dbReference type="ARBA" id="ARBA00022989"/>
    </source>
</evidence>
<dbReference type="Proteomes" id="UP000600171">
    <property type="component" value="Unassembled WGS sequence"/>
</dbReference>
<feature type="transmembrane region" description="Helical" evidence="10">
    <location>
        <begin position="122"/>
        <end position="140"/>
    </location>
</feature>
<evidence type="ECO:0000256" key="8">
    <source>
        <dbReference type="ARBA" id="ARBA00023136"/>
    </source>
</evidence>
<evidence type="ECO:0000256" key="10">
    <source>
        <dbReference type="RuleBase" id="RU361157"/>
    </source>
</evidence>
<feature type="region of interest" description="Disordered" evidence="11">
    <location>
        <begin position="1"/>
        <end position="20"/>
    </location>
</feature>
<dbReference type="PANTHER" id="PTHR30413:SF8">
    <property type="entry name" value="TRANSPORT PERMEASE PROTEIN"/>
    <property type="match status" value="1"/>
</dbReference>
<evidence type="ECO:0000259" key="12">
    <source>
        <dbReference type="PROSITE" id="PS51012"/>
    </source>
</evidence>
<dbReference type="RefSeq" id="WP_188360034.1">
    <property type="nucleotide sequence ID" value="NZ_BMDC01000003.1"/>
</dbReference>
<dbReference type="InterPro" id="IPR047817">
    <property type="entry name" value="ABC2_TM_bact-type"/>
</dbReference>
<feature type="domain" description="ABC transmembrane type-2" evidence="12">
    <location>
        <begin position="92"/>
        <end position="316"/>
    </location>
</feature>
<gene>
    <name evidence="13" type="ORF">GCM10007359_17940</name>
</gene>
<evidence type="ECO:0000313" key="13">
    <source>
        <dbReference type="EMBL" id="GGH65064.1"/>
    </source>
</evidence>
<feature type="transmembrane region" description="Helical" evidence="10">
    <location>
        <begin position="236"/>
        <end position="255"/>
    </location>
</feature>
<dbReference type="PANTHER" id="PTHR30413">
    <property type="entry name" value="INNER MEMBRANE TRANSPORT PERMEASE"/>
    <property type="match status" value="1"/>
</dbReference>
<comment type="similarity">
    <text evidence="2 10">Belongs to the ABC-2 integral membrane protein family.</text>
</comment>
<dbReference type="InterPro" id="IPR000412">
    <property type="entry name" value="ABC_2_transport"/>
</dbReference>
<feature type="transmembrane region" description="Helical" evidence="10">
    <location>
        <begin position="203"/>
        <end position="224"/>
    </location>
</feature>
<keyword evidence="9" id="KW-0046">Antibiotic resistance</keyword>
<evidence type="ECO:0000256" key="11">
    <source>
        <dbReference type="SAM" id="MobiDB-lite"/>
    </source>
</evidence>
<keyword evidence="5" id="KW-0997">Cell inner membrane</keyword>
<keyword evidence="7 10" id="KW-1133">Transmembrane helix</keyword>
<dbReference type="GO" id="GO:0015920">
    <property type="term" value="P:lipopolysaccharide transport"/>
    <property type="evidence" value="ECO:0007669"/>
    <property type="project" value="TreeGrafter"/>
</dbReference>
<evidence type="ECO:0000256" key="4">
    <source>
        <dbReference type="ARBA" id="ARBA00022475"/>
    </source>
</evidence>
<comment type="subcellular location">
    <subcellularLocation>
        <location evidence="1">Cell inner membrane</location>
        <topology evidence="1">Multi-pass membrane protein</topology>
    </subcellularLocation>
    <subcellularLocation>
        <location evidence="10">Cell membrane</location>
        <topology evidence="10">Multi-pass membrane protein</topology>
    </subcellularLocation>
</comment>
<keyword evidence="14" id="KW-1185">Reference proteome</keyword>
<feature type="transmembrane region" description="Helical" evidence="10">
    <location>
        <begin position="292"/>
        <end position="314"/>
    </location>
</feature>
<dbReference type="GO" id="GO:0046677">
    <property type="term" value="P:response to antibiotic"/>
    <property type="evidence" value="ECO:0007669"/>
    <property type="project" value="UniProtKB-KW"/>
</dbReference>
<name>A0A917IVE0_9MICC</name>
<evidence type="ECO:0000256" key="2">
    <source>
        <dbReference type="ARBA" id="ARBA00007783"/>
    </source>
</evidence>
<sequence length="325" mass="37227">MPEEEGVTESQGRPWSGNTPAVAEGAVVRYKPVRPLDTHLLGYSSHIESGRLYPVGVRTSLRKYLADTWERRWYIWKESRAKVETQNSAHRLGMWWMVIKPLADVIFYWVLFAVVLKASRGLPNYTAFIVIGVLMFRYFSQALNQGASSLTQGKAMMRAFAFPRIAIPIATLVRQTMNIVPVLMVMLLGIIFLPPHAWPHLNWLLFIPAFALAIIFNLGVILVVSRATFKLPDVQPALGVINRVLMYSSGVMFPIDRFLNHPVVLHSIQANPYYIFLDLFREILIYGHTGTFYHWGSLMVWSVGLLLVGFIYFYRGEEEYGRERN</sequence>
<dbReference type="PRINTS" id="PR00164">
    <property type="entry name" value="ABC2TRNSPORT"/>
</dbReference>
<keyword evidence="3 10" id="KW-0813">Transport</keyword>
<accession>A0A917IVE0</accession>